<evidence type="ECO:0000313" key="2">
    <source>
        <dbReference type="EMBL" id="CAA9462083.1"/>
    </source>
</evidence>
<feature type="transmembrane region" description="Helical" evidence="1">
    <location>
        <begin position="130"/>
        <end position="149"/>
    </location>
</feature>
<evidence type="ECO:0000256" key="1">
    <source>
        <dbReference type="SAM" id="Phobius"/>
    </source>
</evidence>
<proteinExistence type="predicted"/>
<gene>
    <name evidence="2" type="ORF">AVDCRST_MAG02-2496</name>
</gene>
<evidence type="ECO:0008006" key="3">
    <source>
        <dbReference type="Google" id="ProtNLM"/>
    </source>
</evidence>
<dbReference type="AlphaFoldDB" id="A0A6J4RCP3"/>
<dbReference type="InterPro" id="IPR013901">
    <property type="entry name" value="Anthrone_oxy"/>
</dbReference>
<keyword evidence="1" id="KW-1133">Transmembrane helix</keyword>
<keyword evidence="1" id="KW-0812">Transmembrane</keyword>
<dbReference type="EMBL" id="CADCVH010000080">
    <property type="protein sequence ID" value="CAA9462083.1"/>
    <property type="molecule type" value="Genomic_DNA"/>
</dbReference>
<dbReference type="Pfam" id="PF08592">
    <property type="entry name" value="Anthrone_oxy"/>
    <property type="match status" value="1"/>
</dbReference>
<protein>
    <recommendedName>
        <fullName evidence="3">DUF1772 domain-containing protein</fullName>
    </recommendedName>
</protein>
<feature type="transmembrane region" description="Helical" evidence="1">
    <location>
        <begin position="50"/>
        <end position="72"/>
    </location>
</feature>
<reference evidence="2" key="1">
    <citation type="submission" date="2020-02" db="EMBL/GenBank/DDBJ databases">
        <authorList>
            <person name="Meier V. D."/>
        </authorList>
    </citation>
    <scope>NUCLEOTIDE SEQUENCE</scope>
    <source>
        <strain evidence="2">AVDCRST_MAG02</strain>
    </source>
</reference>
<accession>A0A6J4RCP3</accession>
<sequence>MLSKTVRFVNLLLAGLLTGNELGTWAAVHPALEDLSPPERLRAEQELTRRFGAIMPAWMGSALASCLVAALLSRGAAGFRGTLLGTLCFAAMLASTRLGNVPINARTLELTEADIEEFERLRGRWGRLHTLRVVLTVTGFAALISGALAEGKR</sequence>
<name>A0A6J4RCP3_9ACTN</name>
<keyword evidence="1" id="KW-0472">Membrane</keyword>
<organism evidence="2">
    <name type="scientific">uncultured Rubrobacteraceae bacterium</name>
    <dbReference type="NCBI Taxonomy" id="349277"/>
    <lineage>
        <taxon>Bacteria</taxon>
        <taxon>Bacillati</taxon>
        <taxon>Actinomycetota</taxon>
        <taxon>Rubrobacteria</taxon>
        <taxon>Rubrobacterales</taxon>
        <taxon>Rubrobacteraceae</taxon>
        <taxon>environmental samples</taxon>
    </lineage>
</organism>